<accession>A0A0W1A4M4</accession>
<dbReference type="EMBL" id="LNZB01000051">
    <property type="protein sequence ID" value="KTD76293.1"/>
    <property type="molecule type" value="Genomic_DNA"/>
</dbReference>
<evidence type="ECO:0000313" key="1">
    <source>
        <dbReference type="EMBL" id="KTD76293.1"/>
    </source>
</evidence>
<dbReference type="Proteomes" id="UP000054729">
    <property type="component" value="Unassembled WGS sequence"/>
</dbReference>
<protein>
    <submittedName>
        <fullName evidence="1">Uncharacterized protein</fullName>
    </submittedName>
</protein>
<gene>
    <name evidence="1" type="ORF">Lwal_2015</name>
</gene>
<comment type="caution">
    <text evidence="1">The sequence shown here is derived from an EMBL/GenBank/DDBJ whole genome shotgun (WGS) entry which is preliminary data.</text>
</comment>
<proteinExistence type="predicted"/>
<reference evidence="1 2" key="1">
    <citation type="submission" date="2015-11" db="EMBL/GenBank/DDBJ databases">
        <title>Genomic analysis of 38 Legionella species identifies large and diverse effector repertoires.</title>
        <authorList>
            <person name="Burstein D."/>
            <person name="Amaro F."/>
            <person name="Zusman T."/>
            <person name="Lifshitz Z."/>
            <person name="Cohen O."/>
            <person name="Gilbert J.A."/>
            <person name="Pupko T."/>
            <person name="Shuman H.A."/>
            <person name="Segal G."/>
        </authorList>
    </citation>
    <scope>NUCLEOTIDE SEQUENCE [LARGE SCALE GENOMIC DNA]</scope>
    <source>
        <strain evidence="1 2">ATCC 51914</strain>
    </source>
</reference>
<keyword evidence="2" id="KW-1185">Reference proteome</keyword>
<dbReference type="AlphaFoldDB" id="A0A0W1A4M4"/>
<organism evidence="1 2">
    <name type="scientific">Legionella waltersii</name>
    <dbReference type="NCBI Taxonomy" id="66969"/>
    <lineage>
        <taxon>Bacteria</taxon>
        <taxon>Pseudomonadati</taxon>
        <taxon>Pseudomonadota</taxon>
        <taxon>Gammaproteobacteria</taxon>
        <taxon>Legionellales</taxon>
        <taxon>Legionellaceae</taxon>
        <taxon>Legionella</taxon>
    </lineage>
</organism>
<evidence type="ECO:0000313" key="2">
    <source>
        <dbReference type="Proteomes" id="UP000054729"/>
    </source>
</evidence>
<sequence>MKKQDVIAVISYLIGSNENKIPTPLTKQLLQFLSKSYHLTSNEEFTSLILRPSEEGELTVLMGQDNDIAGFSRTYKQATTVGKKIITCFTGHLYLNPNYHVPATVTCAGIKQAIQYKLDNPHEETIYIALANTPQAYEFLYELSDTLYPKPLQRVPDQILTILKAIKQTNGWIDTNNHPMIINSSLVPLRSQFKQDLEESNELTEFFLSTNPDYLQGNSLLVYLPLHLANISYGLNHQEPTLHSNQVPEELQHNPPNPSLPH</sequence>
<dbReference type="RefSeq" id="WP_058480665.1">
    <property type="nucleotide sequence ID" value="NZ_CAAAIQ010000020.1"/>
</dbReference>
<dbReference type="STRING" id="66969.Lwal_2015"/>
<dbReference type="OrthoDB" id="5640016at2"/>
<name>A0A0W1A4M4_9GAMM</name>